<protein>
    <submittedName>
        <fullName evidence="4">Uncharacterized protein</fullName>
    </submittedName>
</protein>
<keyword evidence="3" id="KW-0812">Transmembrane</keyword>
<name>S9UHU5_9TRYP</name>
<dbReference type="Proteomes" id="UP000015354">
    <property type="component" value="Unassembled WGS sequence"/>
</dbReference>
<comment type="caution">
    <text evidence="4">The sequence shown here is derived from an EMBL/GenBank/DDBJ whole genome shotgun (WGS) entry which is preliminary data.</text>
</comment>
<sequence>MADGEVPAEEKLRKLEEQTKQWKEIVVAQLNEAANKNKLLREELRVLRAEKDAAVTEVRLQLSQEFKERTGMLREEVAQLQAAAAQLREENHLLAAQHEEALAATERRMAEMRQVDAAQERARAAAETQKVEADLRAQLQRQAEAQQAMEHEAEVLRDRLGRVTAQYQELSELLRHHDSKAADDRGGGGATADGTASDAAHQHQLERVKAELASKALDTQRQLQEADRRYQAEREAALLEQQRREDQLAVAQALLRQSQADLSALQRRLSHSETERQSTERHFAAKVASLSKELAAALDGAREAQQHEAAMRAQTEGLHAHIKGLEEEAESREAAFRALMLSEDEKTLVHELRAALQESADRADSWKAKYYSTLEGTPSPFKRAKSPDGGSAAGELEPGDDSPAPGDRERDAQRALELREREAALAAQAADLARKAALLQVAEAKLSETKRQVAEQANLLLLLQQKQQQQPSARPGTGSPPWRASPPPEGPGVMLGLDAHVPHVCRVGTRRLIGKPRVLLFAGLFFVVFVMLMISSQ</sequence>
<evidence type="ECO:0000256" key="3">
    <source>
        <dbReference type="SAM" id="Phobius"/>
    </source>
</evidence>
<evidence type="ECO:0000313" key="5">
    <source>
        <dbReference type="Proteomes" id="UP000015354"/>
    </source>
</evidence>
<reference evidence="4 5" key="1">
    <citation type="journal article" date="2013" name="PLoS ONE">
        <title>Predicting the Proteins of Angomonas deanei, Strigomonas culicis and Their Respective Endosymbionts Reveals New Aspects of the Trypanosomatidae Family.</title>
        <authorList>
            <person name="Motta M.C."/>
            <person name="Martins A.C."/>
            <person name="de Souza S.S."/>
            <person name="Catta-Preta C.M."/>
            <person name="Silva R."/>
            <person name="Klein C.C."/>
            <person name="de Almeida L.G."/>
            <person name="de Lima Cunha O."/>
            <person name="Ciapina L.P."/>
            <person name="Brocchi M."/>
            <person name="Colabardini A.C."/>
            <person name="de Araujo Lima B."/>
            <person name="Machado C.R."/>
            <person name="de Almeida Soares C.M."/>
            <person name="Probst C.M."/>
            <person name="de Menezes C.B."/>
            <person name="Thompson C.E."/>
            <person name="Bartholomeu D.C."/>
            <person name="Gradia D.F."/>
            <person name="Pavoni D.P."/>
            <person name="Grisard E.C."/>
            <person name="Fantinatti-Garboggini F."/>
            <person name="Marchini F.K."/>
            <person name="Rodrigues-Luiz G.F."/>
            <person name="Wagner G."/>
            <person name="Goldman G.H."/>
            <person name="Fietto J.L."/>
            <person name="Elias M.C."/>
            <person name="Goldman M.H."/>
            <person name="Sagot M.F."/>
            <person name="Pereira M."/>
            <person name="Stoco P.H."/>
            <person name="de Mendonca-Neto R.P."/>
            <person name="Teixeira S.M."/>
            <person name="Maciel T.E."/>
            <person name="de Oliveira Mendes T.A."/>
            <person name="Urmenyi T.P."/>
            <person name="de Souza W."/>
            <person name="Schenkman S."/>
            <person name="de Vasconcelos A.T."/>
        </authorList>
    </citation>
    <scope>NUCLEOTIDE SEQUENCE [LARGE SCALE GENOMIC DNA]</scope>
</reference>
<gene>
    <name evidence="4" type="ORF">STCU_05087</name>
</gene>
<feature type="transmembrane region" description="Helical" evidence="3">
    <location>
        <begin position="518"/>
        <end position="536"/>
    </location>
</feature>
<organism evidence="4 5">
    <name type="scientific">Strigomonas culicis</name>
    <dbReference type="NCBI Taxonomy" id="28005"/>
    <lineage>
        <taxon>Eukaryota</taxon>
        <taxon>Discoba</taxon>
        <taxon>Euglenozoa</taxon>
        <taxon>Kinetoplastea</taxon>
        <taxon>Metakinetoplastina</taxon>
        <taxon>Trypanosomatida</taxon>
        <taxon>Trypanosomatidae</taxon>
        <taxon>Strigomonadinae</taxon>
        <taxon>Strigomonas</taxon>
    </lineage>
</organism>
<feature type="coiled-coil region" evidence="1">
    <location>
        <begin position="432"/>
        <end position="459"/>
    </location>
</feature>
<keyword evidence="5" id="KW-1185">Reference proteome</keyword>
<evidence type="ECO:0000313" key="4">
    <source>
        <dbReference type="EMBL" id="EPY28493.1"/>
    </source>
</evidence>
<keyword evidence="3" id="KW-0472">Membrane</keyword>
<keyword evidence="1" id="KW-0175">Coiled coil</keyword>
<feature type="coiled-coil region" evidence="1">
    <location>
        <begin position="139"/>
        <end position="173"/>
    </location>
</feature>
<feature type="region of interest" description="Disordered" evidence="2">
    <location>
        <begin position="376"/>
        <end position="411"/>
    </location>
</feature>
<feature type="coiled-coil region" evidence="1">
    <location>
        <begin position="12"/>
        <end position="115"/>
    </location>
</feature>
<proteinExistence type="predicted"/>
<accession>S9UHU5</accession>
<feature type="region of interest" description="Disordered" evidence="2">
    <location>
        <begin position="175"/>
        <end position="202"/>
    </location>
</feature>
<dbReference type="AlphaFoldDB" id="S9UHU5"/>
<evidence type="ECO:0000256" key="1">
    <source>
        <dbReference type="SAM" id="Coils"/>
    </source>
</evidence>
<feature type="region of interest" description="Disordered" evidence="2">
    <location>
        <begin position="465"/>
        <end position="495"/>
    </location>
</feature>
<keyword evidence="3" id="KW-1133">Transmembrane helix</keyword>
<dbReference type="EMBL" id="ATMH01005087">
    <property type="protein sequence ID" value="EPY28493.1"/>
    <property type="molecule type" value="Genomic_DNA"/>
</dbReference>
<feature type="coiled-coil region" evidence="1">
    <location>
        <begin position="209"/>
        <end position="282"/>
    </location>
</feature>
<evidence type="ECO:0000256" key="2">
    <source>
        <dbReference type="SAM" id="MobiDB-lite"/>
    </source>
</evidence>
<dbReference type="OrthoDB" id="273531at2759"/>
<feature type="compositionally biased region" description="Basic and acidic residues" evidence="2">
    <location>
        <begin position="175"/>
        <end position="186"/>
    </location>
</feature>